<name>X1TAZ7_9ZZZZ</name>
<evidence type="ECO:0000313" key="2">
    <source>
        <dbReference type="EMBL" id="GAJ02498.1"/>
    </source>
</evidence>
<dbReference type="AlphaFoldDB" id="X1TAZ7"/>
<keyword evidence="1" id="KW-0472">Membrane</keyword>
<sequence>MGKQKFADALESEAREKGANVLETKVYVDTTPLLWTDIRIEVIGTPLGGAVGTALGIAVGIPIWLAIILVCLAITAVIVAATLAFKTVMEAFKKKPGLEDVKPAWGVALITKEEWDRMFFALGPMALGAASVAVGLLALTRSSPLGQVYYQDGQYLVSVRYPGQWNDIREFVQPSNPDVVAVYSQYGPTPWSLYDFVCRNIDYSRD</sequence>
<dbReference type="EMBL" id="BARW01016257">
    <property type="protein sequence ID" value="GAJ02498.1"/>
    <property type="molecule type" value="Genomic_DNA"/>
</dbReference>
<keyword evidence="1" id="KW-1133">Transmembrane helix</keyword>
<accession>X1TAZ7</accession>
<feature type="non-terminal residue" evidence="2">
    <location>
        <position position="206"/>
    </location>
</feature>
<feature type="transmembrane region" description="Helical" evidence="1">
    <location>
        <begin position="63"/>
        <end position="85"/>
    </location>
</feature>
<reference evidence="2" key="1">
    <citation type="journal article" date="2014" name="Front. Microbiol.">
        <title>High frequency of phylogenetically diverse reductive dehalogenase-homologous genes in deep subseafloor sedimentary metagenomes.</title>
        <authorList>
            <person name="Kawai M."/>
            <person name="Futagami T."/>
            <person name="Toyoda A."/>
            <person name="Takaki Y."/>
            <person name="Nishi S."/>
            <person name="Hori S."/>
            <person name="Arai W."/>
            <person name="Tsubouchi T."/>
            <person name="Morono Y."/>
            <person name="Uchiyama I."/>
            <person name="Ito T."/>
            <person name="Fujiyama A."/>
            <person name="Inagaki F."/>
            <person name="Takami H."/>
        </authorList>
    </citation>
    <scope>NUCLEOTIDE SEQUENCE</scope>
    <source>
        <strain evidence="2">Expedition CK06-06</strain>
    </source>
</reference>
<gene>
    <name evidence="2" type="ORF">S12H4_28356</name>
</gene>
<proteinExistence type="predicted"/>
<organism evidence="2">
    <name type="scientific">marine sediment metagenome</name>
    <dbReference type="NCBI Taxonomy" id="412755"/>
    <lineage>
        <taxon>unclassified sequences</taxon>
        <taxon>metagenomes</taxon>
        <taxon>ecological metagenomes</taxon>
    </lineage>
</organism>
<keyword evidence="1" id="KW-0812">Transmembrane</keyword>
<protein>
    <submittedName>
        <fullName evidence="2">Uncharacterized protein</fullName>
    </submittedName>
</protein>
<comment type="caution">
    <text evidence="2">The sequence shown here is derived from an EMBL/GenBank/DDBJ whole genome shotgun (WGS) entry which is preliminary data.</text>
</comment>
<evidence type="ECO:0000256" key="1">
    <source>
        <dbReference type="SAM" id="Phobius"/>
    </source>
</evidence>
<feature type="transmembrane region" description="Helical" evidence="1">
    <location>
        <begin position="119"/>
        <end position="139"/>
    </location>
</feature>